<protein>
    <submittedName>
        <fullName evidence="2">Uncharacterized protein</fullName>
    </submittedName>
</protein>
<accession>A0AAW1ABL0</accession>
<feature type="region of interest" description="Disordered" evidence="1">
    <location>
        <begin position="1"/>
        <end position="24"/>
    </location>
</feature>
<sequence>MRKEMSDKAMEPRRKITTRRRKKGGKLARLLPALFDRAASRGSIELHDNKQHRLSFEQTSSSILSFDFPATLPALVLFLPSSRSQHSA</sequence>
<keyword evidence="3" id="KW-1185">Reference proteome</keyword>
<organism evidence="2 3">
    <name type="scientific">Tetragonisca angustula</name>
    <dbReference type="NCBI Taxonomy" id="166442"/>
    <lineage>
        <taxon>Eukaryota</taxon>
        <taxon>Metazoa</taxon>
        <taxon>Ecdysozoa</taxon>
        <taxon>Arthropoda</taxon>
        <taxon>Hexapoda</taxon>
        <taxon>Insecta</taxon>
        <taxon>Pterygota</taxon>
        <taxon>Neoptera</taxon>
        <taxon>Endopterygota</taxon>
        <taxon>Hymenoptera</taxon>
        <taxon>Apocrita</taxon>
        <taxon>Aculeata</taxon>
        <taxon>Apoidea</taxon>
        <taxon>Anthophila</taxon>
        <taxon>Apidae</taxon>
        <taxon>Tetragonisca</taxon>
    </lineage>
</organism>
<evidence type="ECO:0000313" key="2">
    <source>
        <dbReference type="EMBL" id="KAK9307156.1"/>
    </source>
</evidence>
<proteinExistence type="predicted"/>
<reference evidence="2 3" key="1">
    <citation type="submission" date="2024-05" db="EMBL/GenBank/DDBJ databases">
        <title>The nuclear and mitochondrial genome assemblies of Tetragonisca angustula (Apidae: Meliponini), a tiny yet remarkable pollinator in the Neotropics.</title>
        <authorList>
            <person name="Ferrari R."/>
            <person name="Ricardo P.C."/>
            <person name="Dias F.C."/>
            <person name="Araujo N.S."/>
            <person name="Soares D.O."/>
            <person name="Zhou Q.-S."/>
            <person name="Zhu C.-D."/>
            <person name="Coutinho L."/>
            <person name="Airas M.C."/>
            <person name="Batista T.M."/>
        </authorList>
    </citation>
    <scope>NUCLEOTIDE SEQUENCE [LARGE SCALE GENOMIC DNA]</scope>
    <source>
        <strain evidence="2">ASF017062</strain>
        <tissue evidence="2">Abdomen</tissue>
    </source>
</reference>
<comment type="caution">
    <text evidence="2">The sequence shown here is derived from an EMBL/GenBank/DDBJ whole genome shotgun (WGS) entry which is preliminary data.</text>
</comment>
<dbReference type="AlphaFoldDB" id="A0AAW1ABL0"/>
<gene>
    <name evidence="2" type="ORF">QLX08_002348</name>
</gene>
<evidence type="ECO:0000256" key="1">
    <source>
        <dbReference type="SAM" id="MobiDB-lite"/>
    </source>
</evidence>
<feature type="compositionally biased region" description="Basic and acidic residues" evidence="1">
    <location>
        <begin position="1"/>
        <end position="14"/>
    </location>
</feature>
<evidence type="ECO:0000313" key="3">
    <source>
        <dbReference type="Proteomes" id="UP001432146"/>
    </source>
</evidence>
<dbReference type="Proteomes" id="UP001432146">
    <property type="component" value="Unassembled WGS sequence"/>
</dbReference>
<feature type="compositionally biased region" description="Basic residues" evidence="1">
    <location>
        <begin position="15"/>
        <end position="24"/>
    </location>
</feature>
<name>A0AAW1ABL0_9HYME</name>
<dbReference type="EMBL" id="JAWNGG020000032">
    <property type="protein sequence ID" value="KAK9307156.1"/>
    <property type="molecule type" value="Genomic_DNA"/>
</dbReference>